<name>A0A0H0LPR8_ECOLX</name>
<dbReference type="Proteomes" id="UP000852798">
    <property type="component" value="Unassembled WGS sequence"/>
</dbReference>
<gene>
    <name evidence="1" type="ORF">BTB68_005254</name>
    <name evidence="2" type="ORF">HI055_001035</name>
    <name evidence="3" type="ORF">JNA65_26205</name>
</gene>
<dbReference type="EMBL" id="AASRHK010000151">
    <property type="protein sequence ID" value="EFF8957153.1"/>
    <property type="molecule type" value="Genomic_DNA"/>
</dbReference>
<accession>A0A0H0LPR8</accession>
<protein>
    <submittedName>
        <fullName evidence="2">Uncharacterized protein</fullName>
    </submittedName>
</protein>
<evidence type="ECO:0000313" key="4">
    <source>
        <dbReference type="Proteomes" id="UP000524010"/>
    </source>
</evidence>
<dbReference type="AlphaFoldDB" id="A0A0H0LPR8"/>
<evidence type="ECO:0000313" key="2">
    <source>
        <dbReference type="EMBL" id="HAI2140728.1"/>
    </source>
</evidence>
<evidence type="ECO:0000313" key="3">
    <source>
        <dbReference type="EMBL" id="MBL6237338.1"/>
    </source>
</evidence>
<comment type="caution">
    <text evidence="2">The sequence shown here is derived from an EMBL/GenBank/DDBJ whole genome shotgun (WGS) entry which is preliminary data.</text>
</comment>
<dbReference type="Proteomes" id="UP000524010">
    <property type="component" value="Unassembled WGS sequence"/>
</dbReference>
<reference evidence="2" key="3">
    <citation type="submission" date="2020-02" db="EMBL/GenBank/DDBJ databases">
        <authorList>
            <consortium name="NCBI Pathogen Detection Project"/>
        </authorList>
    </citation>
    <scope>NUCLEOTIDE SEQUENCE</scope>
    <source>
        <strain evidence="2">BCW_4213</strain>
    </source>
</reference>
<dbReference type="EMBL" id="JAETYZ010000073">
    <property type="protein sequence ID" value="MBL6237338.1"/>
    <property type="molecule type" value="Genomic_DNA"/>
</dbReference>
<evidence type="ECO:0000313" key="5">
    <source>
        <dbReference type="Proteomes" id="UP000615017"/>
    </source>
</evidence>
<proteinExistence type="predicted"/>
<dbReference type="RefSeq" id="WP_001294166.1">
    <property type="nucleotide sequence ID" value="NZ_AP027217.1"/>
</dbReference>
<reference evidence="2" key="1">
    <citation type="journal article" date="2018" name="Genome Biol.">
        <title>SKESA: strategic k-mer extension for scrupulous assemblies.</title>
        <authorList>
            <person name="Souvorov A."/>
            <person name="Agarwala R."/>
            <person name="Lipman D.J."/>
        </authorList>
    </citation>
    <scope>NUCLEOTIDE SEQUENCE [LARGE SCALE GENOMIC DNA]</scope>
    <source>
        <strain evidence="2">BCW_4213</strain>
    </source>
</reference>
<reference evidence="3 5" key="4">
    <citation type="submission" date="2021-01" db="EMBL/GenBank/DDBJ databases">
        <title>Genomes of Escherichia coli STEC strains from raw meat-based diets for companion animals.</title>
        <authorList>
            <person name="Stevens M.J.A."/>
            <person name="Stephan R."/>
        </authorList>
    </citation>
    <scope>NUCLEOTIDE SEQUENCE [LARGE SCALE GENOMIC DNA]</scope>
    <source>
        <strain evidence="3 5">LSC1-58</strain>
    </source>
</reference>
<dbReference type="EMBL" id="DABDSA010000004">
    <property type="protein sequence ID" value="HAI2140728.1"/>
    <property type="molecule type" value="Genomic_DNA"/>
</dbReference>
<dbReference type="Proteomes" id="UP000615017">
    <property type="component" value="Unassembled WGS sequence"/>
</dbReference>
<evidence type="ECO:0000313" key="1">
    <source>
        <dbReference type="EMBL" id="EFF8957153.1"/>
    </source>
</evidence>
<organism evidence="2">
    <name type="scientific">Escherichia coli</name>
    <dbReference type="NCBI Taxonomy" id="562"/>
    <lineage>
        <taxon>Bacteria</taxon>
        <taxon>Pseudomonadati</taxon>
        <taxon>Pseudomonadota</taxon>
        <taxon>Gammaproteobacteria</taxon>
        <taxon>Enterobacterales</taxon>
        <taxon>Enterobacteriaceae</taxon>
        <taxon>Escherichia</taxon>
    </lineage>
</organism>
<sequence>MSEPKFGEKFYKHNGRITILQISAATPGWWVETDEGSSPVASWALCVLSYPDRDVYQDILPVISTDKGMKPVDIKSMGFQCVMLTEKMMEEMKKNNAGSLH</sequence>
<reference evidence="1 4" key="2">
    <citation type="submission" date="2020-02" db="EMBL/GenBank/DDBJ databases">
        <authorList>
            <consortium name="PulseNet: The National Subtyping Network for Foodborne Disease Surveillance"/>
            <person name="Tarr C.L."/>
            <person name="Trees E."/>
            <person name="Katz L.S."/>
            <person name="Carleton-Romer H.A."/>
            <person name="Stroika S."/>
            <person name="Kucerova Z."/>
            <person name="Roache K.F."/>
            <person name="Sabol A.L."/>
            <person name="Besser J."/>
            <person name="Gerner-Smidt P."/>
        </authorList>
    </citation>
    <scope>NUCLEOTIDE SEQUENCE [LARGE SCALE GENOMIC DNA]</scope>
    <source>
        <strain evidence="1 4">PNUSAE005278</strain>
    </source>
</reference>